<evidence type="ECO:0000256" key="1">
    <source>
        <dbReference type="ARBA" id="ARBA00004123"/>
    </source>
</evidence>
<dbReference type="Pfam" id="PF00226">
    <property type="entry name" value="DnaJ"/>
    <property type="match status" value="1"/>
</dbReference>
<evidence type="ECO:0000256" key="3">
    <source>
        <dbReference type="ARBA" id="ARBA00022490"/>
    </source>
</evidence>
<comment type="caution">
    <text evidence="8">The sequence shown here is derived from an EMBL/GenBank/DDBJ whole genome shotgun (WGS) entry which is preliminary data.</text>
</comment>
<dbReference type="GO" id="GO:0005737">
    <property type="term" value="C:cytoplasm"/>
    <property type="evidence" value="ECO:0007669"/>
    <property type="project" value="UniProtKB-SubCell"/>
</dbReference>
<dbReference type="SMART" id="SM00271">
    <property type="entry name" value="DnaJ"/>
    <property type="match status" value="1"/>
</dbReference>
<comment type="subcellular location">
    <subcellularLocation>
        <location evidence="2">Cytoplasm</location>
    </subcellularLocation>
    <subcellularLocation>
        <location evidence="1">Nucleus</location>
    </subcellularLocation>
</comment>
<gene>
    <name evidence="8" type="ORF">VHUM_00183</name>
</gene>
<dbReference type="EMBL" id="QKWK01000001">
    <property type="protein sequence ID" value="TXT15680.1"/>
    <property type="molecule type" value="Genomic_DNA"/>
</dbReference>
<reference evidence="8 9" key="1">
    <citation type="journal article" date="2019" name="PLoS Genet.">
        <title>Convergent evolution of linked mating-type loci in basidiomycete fungi.</title>
        <authorList>
            <person name="Sun S."/>
            <person name="Coelho M.A."/>
            <person name="Heitman J."/>
            <person name="Nowrousian M."/>
        </authorList>
    </citation>
    <scope>NUCLEOTIDE SEQUENCE [LARGE SCALE GENOMIC DNA]</scope>
    <source>
        <strain evidence="8 9">CBS 4282</strain>
    </source>
</reference>
<feature type="domain" description="J" evidence="7">
    <location>
        <begin position="12"/>
        <end position="76"/>
    </location>
</feature>
<evidence type="ECO:0000256" key="2">
    <source>
        <dbReference type="ARBA" id="ARBA00004496"/>
    </source>
</evidence>
<dbReference type="Gene3D" id="1.10.287.110">
    <property type="entry name" value="DnaJ domain"/>
    <property type="match status" value="1"/>
</dbReference>
<proteinExistence type="predicted"/>
<dbReference type="Proteomes" id="UP000473826">
    <property type="component" value="Unassembled WGS sequence"/>
</dbReference>
<feature type="region of interest" description="Disordered" evidence="6">
    <location>
        <begin position="315"/>
        <end position="344"/>
    </location>
</feature>
<dbReference type="PANTHER" id="PTHR44313:SF1">
    <property type="entry name" value="DNAJ HOMOLOG SUBFAMILY C MEMBER 17"/>
    <property type="match status" value="1"/>
</dbReference>
<accession>A0A7D8Z493</accession>
<dbReference type="PROSITE" id="PS50076">
    <property type="entry name" value="DNAJ_2"/>
    <property type="match status" value="1"/>
</dbReference>
<feature type="region of interest" description="Disordered" evidence="6">
    <location>
        <begin position="145"/>
        <end position="170"/>
    </location>
</feature>
<evidence type="ECO:0000259" key="7">
    <source>
        <dbReference type="PROSITE" id="PS50076"/>
    </source>
</evidence>
<dbReference type="InterPro" id="IPR036869">
    <property type="entry name" value="J_dom_sf"/>
</dbReference>
<dbReference type="GO" id="GO:0005681">
    <property type="term" value="C:spliceosomal complex"/>
    <property type="evidence" value="ECO:0007669"/>
    <property type="project" value="TreeGrafter"/>
</dbReference>
<dbReference type="SUPFAM" id="SSF46565">
    <property type="entry name" value="Chaperone J-domain"/>
    <property type="match status" value="1"/>
</dbReference>
<evidence type="ECO:0000256" key="5">
    <source>
        <dbReference type="ARBA" id="ARBA00023242"/>
    </source>
</evidence>
<protein>
    <recommendedName>
        <fullName evidence="7">J domain-containing protein</fullName>
    </recommendedName>
</protein>
<dbReference type="CDD" id="cd06257">
    <property type="entry name" value="DnaJ"/>
    <property type="match status" value="1"/>
</dbReference>
<organism evidence="8 9">
    <name type="scientific">Vanrija humicola</name>
    <name type="common">Yeast</name>
    <name type="synonym">Cryptococcus humicola</name>
    <dbReference type="NCBI Taxonomy" id="5417"/>
    <lineage>
        <taxon>Eukaryota</taxon>
        <taxon>Fungi</taxon>
        <taxon>Dikarya</taxon>
        <taxon>Basidiomycota</taxon>
        <taxon>Agaricomycotina</taxon>
        <taxon>Tremellomycetes</taxon>
        <taxon>Trichosporonales</taxon>
        <taxon>Trichosporonaceae</taxon>
        <taxon>Vanrija</taxon>
    </lineage>
</organism>
<dbReference type="InterPro" id="IPR001623">
    <property type="entry name" value="DnaJ_domain"/>
</dbReference>
<keyword evidence="5" id="KW-0539">Nucleus</keyword>
<sequence length="371" mass="40065">MALLTDEEKAIDPYTLLGVDVTATDKVVQKAYRKLSLKCHPDKIPGADAAVMFHKITLALNMLLDPAKRKFLDTKLEQSRAQAARYAEMQGKRKAGMDDLLRREEEANKRRRDAALARKAAADEEAVREAGRQLVEERQRAMYAAAAARAAPPEPAPASSSNSNEPPPISEIDLTLRLQLPPDSSFTTSSELEGTIRAKYGPVSHVLLRDDKKPGKKSKGARAVVEFAPGNWGGCWACYVDNTGGRALEPGVKAKWAAGDEPAWVGWAASHGTPVAATKPAPVPRPTAAPSFTTAPSFTSAPAFASAPDFSSAGGLESALGRHEAERKARDAAKEKERTASDAFASATLLRMRQLERQMLAEKIRLEEGDE</sequence>
<feature type="compositionally biased region" description="Low complexity" evidence="6">
    <location>
        <begin position="145"/>
        <end position="164"/>
    </location>
</feature>
<evidence type="ECO:0000256" key="6">
    <source>
        <dbReference type="SAM" id="MobiDB-lite"/>
    </source>
</evidence>
<dbReference type="InterPro" id="IPR052094">
    <property type="entry name" value="Pre-mRNA-splicing_ERAD"/>
</dbReference>
<keyword evidence="3" id="KW-0963">Cytoplasm</keyword>
<dbReference type="GO" id="GO:0000390">
    <property type="term" value="P:spliceosomal complex disassembly"/>
    <property type="evidence" value="ECO:0007669"/>
    <property type="project" value="TreeGrafter"/>
</dbReference>
<dbReference type="PANTHER" id="PTHR44313">
    <property type="entry name" value="DNAJ HOMOLOG SUBFAMILY C MEMBER 17"/>
    <property type="match status" value="1"/>
</dbReference>
<evidence type="ECO:0000256" key="4">
    <source>
        <dbReference type="ARBA" id="ARBA00023186"/>
    </source>
</evidence>
<dbReference type="AlphaFoldDB" id="A0A7D8Z493"/>
<dbReference type="PRINTS" id="PR00625">
    <property type="entry name" value="JDOMAIN"/>
</dbReference>
<evidence type="ECO:0000313" key="8">
    <source>
        <dbReference type="EMBL" id="TXT15680.1"/>
    </source>
</evidence>
<feature type="compositionally biased region" description="Basic and acidic residues" evidence="6">
    <location>
        <begin position="320"/>
        <end position="340"/>
    </location>
</feature>
<dbReference type="OrthoDB" id="376357at2759"/>
<name>A0A7D8Z493_VANHU</name>
<keyword evidence="9" id="KW-1185">Reference proteome</keyword>
<keyword evidence="4" id="KW-0143">Chaperone</keyword>
<evidence type="ECO:0000313" key="9">
    <source>
        <dbReference type="Proteomes" id="UP000473826"/>
    </source>
</evidence>